<proteinExistence type="predicted"/>
<dbReference type="AlphaFoldDB" id="A0A9D1K5T0"/>
<dbReference type="InterPro" id="IPR036735">
    <property type="entry name" value="NGN_dom_sf"/>
</dbReference>
<dbReference type="GO" id="GO:0006354">
    <property type="term" value="P:DNA-templated transcription elongation"/>
    <property type="evidence" value="ECO:0007669"/>
    <property type="project" value="InterPro"/>
</dbReference>
<evidence type="ECO:0000313" key="1">
    <source>
        <dbReference type="EMBL" id="HIS92819.1"/>
    </source>
</evidence>
<evidence type="ECO:0008006" key="3">
    <source>
        <dbReference type="Google" id="ProtNLM"/>
    </source>
</evidence>
<dbReference type="InterPro" id="IPR008991">
    <property type="entry name" value="Translation_prot_SH3-like_sf"/>
</dbReference>
<dbReference type="SUPFAM" id="SSF50104">
    <property type="entry name" value="Translation proteins SH3-like domain"/>
    <property type="match status" value="1"/>
</dbReference>
<reference evidence="1" key="2">
    <citation type="journal article" date="2021" name="PeerJ">
        <title>Extensive microbial diversity within the chicken gut microbiome revealed by metagenomics and culture.</title>
        <authorList>
            <person name="Gilroy R."/>
            <person name="Ravi A."/>
            <person name="Getino M."/>
            <person name="Pursley I."/>
            <person name="Horton D.L."/>
            <person name="Alikhan N.F."/>
            <person name="Baker D."/>
            <person name="Gharbi K."/>
            <person name="Hall N."/>
            <person name="Watson M."/>
            <person name="Adriaenssens E.M."/>
            <person name="Foster-Nyarko E."/>
            <person name="Jarju S."/>
            <person name="Secka A."/>
            <person name="Antonio M."/>
            <person name="Oren A."/>
            <person name="Chaudhuri R.R."/>
            <person name="La Ragione R."/>
            <person name="Hildebrand F."/>
            <person name="Pallen M.J."/>
        </authorList>
    </citation>
    <scope>NUCLEOTIDE SEQUENCE</scope>
    <source>
        <strain evidence="1">13766</strain>
    </source>
</reference>
<comment type="caution">
    <text evidence="1">The sequence shown here is derived from an EMBL/GenBank/DDBJ whole genome shotgun (WGS) entry which is preliminary data.</text>
</comment>
<dbReference type="SUPFAM" id="SSF82679">
    <property type="entry name" value="N-utilization substance G protein NusG, N-terminal domain"/>
    <property type="match status" value="1"/>
</dbReference>
<evidence type="ECO:0000313" key="2">
    <source>
        <dbReference type="Proteomes" id="UP000824140"/>
    </source>
</evidence>
<gene>
    <name evidence="1" type="ORF">IAA84_07400</name>
</gene>
<accession>A0A9D1K5T0</accession>
<reference evidence="1" key="1">
    <citation type="submission" date="2020-10" db="EMBL/GenBank/DDBJ databases">
        <authorList>
            <person name="Gilroy R."/>
        </authorList>
    </citation>
    <scope>NUCLEOTIDE SEQUENCE</scope>
    <source>
        <strain evidence="1">13766</strain>
    </source>
</reference>
<protein>
    <recommendedName>
        <fullName evidence="3">KOW domain-containing protein</fullName>
    </recommendedName>
</protein>
<dbReference type="CDD" id="cd06091">
    <property type="entry name" value="KOW_NusG"/>
    <property type="match status" value="1"/>
</dbReference>
<sequence length="185" mass="21089">MAEYKYVRCLFCTEGMENVVAGAIQASGHGRALVPRRIKKILVNKQWVETAVALLPGYVFVYSNEEMAKYQGFSGAKYILRTLTYADTQQDILEGRDREFADWLWSLDGQIGIMKALQVGEKVEVVDGVFRQLHGTITRMDRRRKVMRVELDGNGIFKQIWLTYEIVGRLENGRIVAEEPIGLKA</sequence>
<organism evidence="1 2">
    <name type="scientific">Candidatus Alectryocaccomicrobium excrementavium</name>
    <dbReference type="NCBI Taxonomy" id="2840668"/>
    <lineage>
        <taxon>Bacteria</taxon>
        <taxon>Bacillati</taxon>
        <taxon>Bacillota</taxon>
        <taxon>Clostridia</taxon>
        <taxon>Candidatus Alectryocaccomicrobium</taxon>
    </lineage>
</organism>
<name>A0A9D1K5T0_9FIRM</name>
<dbReference type="EMBL" id="DVJN01000148">
    <property type="protein sequence ID" value="HIS92819.1"/>
    <property type="molecule type" value="Genomic_DNA"/>
</dbReference>
<dbReference type="Proteomes" id="UP000824140">
    <property type="component" value="Unassembled WGS sequence"/>
</dbReference>
<dbReference type="Gene3D" id="3.30.70.940">
    <property type="entry name" value="NusG, N-terminal domain"/>
    <property type="match status" value="1"/>
</dbReference>